<sequence length="355" mass="41274">MATHNNHQTSSQTLQTSQDLVSQVILPFLQNSPRSIYNFSLACRSLYQIICNNNIWLEILCEHFDELNPSLVHDYHSMKTELPFSKLEKKKKNCHSPPPTLMTLYFRMNYFSTHPDEIPENFYSNEKSTIPMKQQVSQPILFAAASSGGFTYAEGFCNQLISHHFSEQYEPCTPNTYFQGERKISNDQVVKFELEYLSLQDGLSSIMNGKKLSGIIFVLVLHRGFVHDLSESEKTMWNEMDERFEGFEELVQQVKLEKKQSFVYTIAVHSSGGLEQDEKVLQFVRDYVKTTFNLRTFHLALCDLYVHDQVETVMIDSLKLVQKFQVDTNRLFIYLSNDEKNHITQLNHSKNCLTM</sequence>
<dbReference type="AlphaFoldDB" id="A0AA88GW74"/>
<reference evidence="1 2" key="1">
    <citation type="journal article" date="2018" name="BMC Genomics">
        <title>The genome of Naegleria lovaniensis, the basis for a comparative approach to unravel pathogenicity factors of the human pathogenic amoeba N. fowleri.</title>
        <authorList>
            <person name="Liechti N."/>
            <person name="Schurch N."/>
            <person name="Bruggmann R."/>
            <person name="Wittwer M."/>
        </authorList>
    </citation>
    <scope>NUCLEOTIDE SEQUENCE [LARGE SCALE GENOMIC DNA]</scope>
    <source>
        <strain evidence="1 2">ATCC 30569</strain>
    </source>
</reference>
<dbReference type="SUPFAM" id="SSF81383">
    <property type="entry name" value="F-box domain"/>
    <property type="match status" value="1"/>
</dbReference>
<dbReference type="RefSeq" id="XP_044552149.1">
    <property type="nucleotide sequence ID" value="XM_044685573.1"/>
</dbReference>
<dbReference type="GeneID" id="68093463"/>
<accession>A0AA88GW74</accession>
<comment type="caution">
    <text evidence="1">The sequence shown here is derived from an EMBL/GenBank/DDBJ whole genome shotgun (WGS) entry which is preliminary data.</text>
</comment>
<evidence type="ECO:0000313" key="1">
    <source>
        <dbReference type="EMBL" id="KAG2388157.1"/>
    </source>
</evidence>
<dbReference type="EMBL" id="PYSW02000011">
    <property type="protein sequence ID" value="KAG2388157.1"/>
    <property type="molecule type" value="Genomic_DNA"/>
</dbReference>
<dbReference type="InterPro" id="IPR036047">
    <property type="entry name" value="F-box-like_dom_sf"/>
</dbReference>
<evidence type="ECO:0000313" key="2">
    <source>
        <dbReference type="Proteomes" id="UP000816034"/>
    </source>
</evidence>
<proteinExistence type="predicted"/>
<keyword evidence="2" id="KW-1185">Reference proteome</keyword>
<dbReference type="Proteomes" id="UP000816034">
    <property type="component" value="Unassembled WGS sequence"/>
</dbReference>
<gene>
    <name evidence="1" type="ORF">C9374_001007</name>
</gene>
<protein>
    <recommendedName>
        <fullName evidence="3">F-box domain-containing protein</fullName>
    </recommendedName>
</protein>
<name>A0AA88GW74_NAELO</name>
<evidence type="ECO:0008006" key="3">
    <source>
        <dbReference type="Google" id="ProtNLM"/>
    </source>
</evidence>
<organism evidence="1 2">
    <name type="scientific">Naegleria lovaniensis</name>
    <name type="common">Amoeba</name>
    <dbReference type="NCBI Taxonomy" id="51637"/>
    <lineage>
        <taxon>Eukaryota</taxon>
        <taxon>Discoba</taxon>
        <taxon>Heterolobosea</taxon>
        <taxon>Tetramitia</taxon>
        <taxon>Eutetramitia</taxon>
        <taxon>Vahlkampfiidae</taxon>
        <taxon>Naegleria</taxon>
    </lineage>
</organism>